<evidence type="ECO:0000259" key="1">
    <source>
        <dbReference type="Pfam" id="PF14336"/>
    </source>
</evidence>
<dbReference type="RefSeq" id="WP_041053594.1">
    <property type="nucleotide sequence ID" value="NZ_JSXS01000018.1"/>
</dbReference>
<sequence>MYEQIDQLVNIDYNNRSIDRLYVEARKNTQQPLTLKAAHMIEAIPKNRFVFFATGALARGWVSKKIGETDGPLGTAALARAIRESRDAIPVIFIEESLINTVKPILRAAGLCVVTLEEALSANNQAEKGYTSIACVLPFPSDEKSAKLKVEFLIEELKPAAVICIEKTGMNTCGVYHNMKGHDYSEGYAKIDFLIQKARNLGIPTIGIGDGGNEIGMASVHEAIRKYVPYGGECQCGCGGGISSSTETDLLITGSVSNWACYAVCASLAIKTRNLNLLHTVERERLMLKAAVAAGNVDGVNGMASTSVDGFSEDTNLAIVELLSALVNKELS</sequence>
<reference evidence="2 3" key="1">
    <citation type="submission" date="2014-11" db="EMBL/GenBank/DDBJ databases">
        <title>Draft Genome Sequences of Nine Bacillus subtilis Strains that Form Spores with High Heat-Resistance.</title>
        <authorList>
            <person name="Krawcyk A.O."/>
            <person name="Berendsen E.M."/>
            <person name="de Jong A."/>
            <person name="Holsappel S."/>
            <person name="Eijlander R.T."/>
            <person name="Wells-Bennik M."/>
            <person name="Kuipers O.P."/>
        </authorList>
    </citation>
    <scope>NUCLEOTIDE SEQUENCE [LARGE SCALE GENOMIC DNA]</scope>
    <source>
        <strain evidence="2 3">B4067</strain>
    </source>
</reference>
<organism evidence="2 3">
    <name type="scientific">Bacillus subtilis subsp. subtilis</name>
    <dbReference type="NCBI Taxonomy" id="135461"/>
    <lineage>
        <taxon>Bacteria</taxon>
        <taxon>Bacillati</taxon>
        <taxon>Bacillota</taxon>
        <taxon>Bacilli</taxon>
        <taxon>Bacillales</taxon>
        <taxon>Bacillaceae</taxon>
        <taxon>Bacillus</taxon>
    </lineage>
</organism>
<evidence type="ECO:0000313" key="3">
    <source>
        <dbReference type="Proteomes" id="UP000031970"/>
    </source>
</evidence>
<dbReference type="PANTHER" id="PTHR32022">
    <property type="entry name" value="D-GLUTAMATE CYCLASE, MITOCHONDRIAL"/>
    <property type="match status" value="1"/>
</dbReference>
<dbReference type="Gene3D" id="3.90.1640.20">
    <property type="entry name" value="TON_0340"/>
    <property type="match status" value="1"/>
</dbReference>
<comment type="caution">
    <text evidence="2">The sequence shown here is derived from an EMBL/GenBank/DDBJ whole genome shotgun (WGS) entry which is preliminary data.</text>
</comment>
<dbReference type="InterPro" id="IPR025504">
    <property type="entry name" value="GLUCM_C"/>
</dbReference>
<proteinExistence type="predicted"/>
<accession>A0ABD3ZXE4</accession>
<protein>
    <recommendedName>
        <fullName evidence="1">D-glutamate cyclase-like C-terminal domain-containing protein</fullName>
    </recommendedName>
</protein>
<dbReference type="PANTHER" id="PTHR32022:SF10">
    <property type="entry name" value="D-GLUTAMATE CYCLASE, MITOCHONDRIAL"/>
    <property type="match status" value="1"/>
</dbReference>
<evidence type="ECO:0000313" key="2">
    <source>
        <dbReference type="EMBL" id="KIL32851.1"/>
    </source>
</evidence>
<feature type="domain" description="D-glutamate cyclase-like C-terminal" evidence="1">
    <location>
        <begin position="5"/>
        <end position="323"/>
    </location>
</feature>
<gene>
    <name evidence="2" type="ORF">B4067_4704</name>
</gene>
<dbReference type="AlphaFoldDB" id="A0ABD3ZXE4"/>
<dbReference type="Proteomes" id="UP000031970">
    <property type="component" value="Unassembled WGS sequence"/>
</dbReference>
<dbReference type="Pfam" id="PF14336">
    <property type="entry name" value="GLUCM-like_C"/>
    <property type="match status" value="1"/>
</dbReference>
<name>A0ABD3ZXE4_BACIU</name>
<dbReference type="EMBL" id="JSXS01000018">
    <property type="protein sequence ID" value="KIL32851.1"/>
    <property type="molecule type" value="Genomic_DNA"/>
</dbReference>